<sequence>MNPSVTVAGTTCLLAAEPGADLGADRLDGLFVDDCRHLSTLALRVHGQPLRTLRSSEARSVSIPDTPRGSNPSYTVHRHREVTAGRLVETLTLQSYVGEPQAVRLGYHLAADFADQFELRSDRVFDKSDAVRTATLDGDRLILTYERRGFQRSTTVTAAPTARLTTDGADWTLTLPPHGSASVSLTVDAGRPAPPMDASPPMPHVARDDLARCVRRGLADLDALRVTVPGLPTGTYLPAAGAPWFLTVFGRDSLISSLFALPYRPELAAGTLRALAACLGSRNDPARVEEPGKVPHELRFGELATLGDVPYGRYYGTVDATPLFLALLAAYHELTGDDVLAKGLEGPARAAVAWVCGQLDARGYLTYRTDGPGLVHQCWKDSADSIAFRDGTPAAGPIAVCEAQGYAYRGLLGTARLAERVWGDATWAEELSARAHALRARFAADFRLPDGFVALALDGSGRVVDALASNAGHVLWSGILADDWATAVARRLAEDDFFSGWGVRTLAEGQAPYHPLSYHRGGVWPHDTAFAVAGLVAADRRDDAARIADGLLAAAAHSDDRLPEVLTGLSRTAYDGPVPYPHSCSPQAWAAASPLVLLTALG</sequence>
<dbReference type="InterPro" id="IPR054491">
    <property type="entry name" value="MGH1-like_GH"/>
</dbReference>
<evidence type="ECO:0000259" key="1">
    <source>
        <dbReference type="Pfam" id="PF14742"/>
    </source>
</evidence>
<dbReference type="Proteomes" id="UP001500307">
    <property type="component" value="Unassembled WGS sequence"/>
</dbReference>
<dbReference type="EMBL" id="BAABGU010000017">
    <property type="protein sequence ID" value="GAA4571670.1"/>
    <property type="molecule type" value="Genomic_DNA"/>
</dbReference>
<protein>
    <submittedName>
        <fullName evidence="3">Glycogen debranching N-terminal domain-containing protein</fullName>
    </submittedName>
</protein>
<dbReference type="InterPro" id="IPR012341">
    <property type="entry name" value="6hp_glycosidase-like_sf"/>
</dbReference>
<dbReference type="InterPro" id="IPR032856">
    <property type="entry name" value="GDE_N_bis"/>
</dbReference>
<comment type="caution">
    <text evidence="3">The sequence shown here is derived from an EMBL/GenBank/DDBJ whole genome shotgun (WGS) entry which is preliminary data.</text>
</comment>
<reference evidence="4" key="1">
    <citation type="journal article" date="2019" name="Int. J. Syst. Evol. Microbiol.">
        <title>The Global Catalogue of Microorganisms (GCM) 10K type strain sequencing project: providing services to taxonomists for standard genome sequencing and annotation.</title>
        <authorList>
            <consortium name="The Broad Institute Genomics Platform"/>
            <consortium name="The Broad Institute Genome Sequencing Center for Infectious Disease"/>
            <person name="Wu L."/>
            <person name="Ma J."/>
        </authorList>
    </citation>
    <scope>NUCLEOTIDE SEQUENCE [LARGE SCALE GENOMIC DNA]</scope>
    <source>
        <strain evidence="4">JCM 3175</strain>
    </source>
</reference>
<proteinExistence type="predicted"/>
<name>A0ABP8SLN2_9ACTN</name>
<evidence type="ECO:0000259" key="2">
    <source>
        <dbReference type="Pfam" id="PF22422"/>
    </source>
</evidence>
<dbReference type="SUPFAM" id="SSF48208">
    <property type="entry name" value="Six-hairpin glycosidases"/>
    <property type="match status" value="1"/>
</dbReference>
<dbReference type="Pfam" id="PF22422">
    <property type="entry name" value="MGH1-like_GH"/>
    <property type="match status" value="1"/>
</dbReference>
<evidence type="ECO:0000313" key="3">
    <source>
        <dbReference type="EMBL" id="GAA4571670.1"/>
    </source>
</evidence>
<feature type="domain" description="Mannosylglycerate hydrolase MGH1-like glycoside hydrolase" evidence="2">
    <location>
        <begin position="404"/>
        <end position="557"/>
    </location>
</feature>
<dbReference type="RefSeq" id="WP_346120461.1">
    <property type="nucleotide sequence ID" value="NZ_BAABGU010000017.1"/>
</dbReference>
<evidence type="ECO:0000313" key="4">
    <source>
        <dbReference type="Proteomes" id="UP001500307"/>
    </source>
</evidence>
<gene>
    <name evidence="3" type="ORF">GCM10023176_32920</name>
</gene>
<feature type="domain" description="Putative glycogen debranching enzyme N-terminal" evidence="1">
    <location>
        <begin position="11"/>
        <end position="185"/>
    </location>
</feature>
<organism evidence="3 4">
    <name type="scientific">Micromonospora coerulea</name>
    <dbReference type="NCBI Taxonomy" id="47856"/>
    <lineage>
        <taxon>Bacteria</taxon>
        <taxon>Bacillati</taxon>
        <taxon>Actinomycetota</taxon>
        <taxon>Actinomycetes</taxon>
        <taxon>Micromonosporales</taxon>
        <taxon>Micromonosporaceae</taxon>
        <taxon>Micromonospora</taxon>
    </lineage>
</organism>
<dbReference type="Pfam" id="PF14742">
    <property type="entry name" value="GDE_N_bis"/>
    <property type="match status" value="1"/>
</dbReference>
<accession>A0ABP8SLN2</accession>
<keyword evidence="4" id="KW-1185">Reference proteome</keyword>
<dbReference type="InterPro" id="IPR008928">
    <property type="entry name" value="6-hairpin_glycosidase_sf"/>
</dbReference>
<dbReference type="Gene3D" id="1.50.10.10">
    <property type="match status" value="1"/>
</dbReference>